<evidence type="ECO:0000256" key="17">
    <source>
        <dbReference type="ARBA" id="ARBA00049551"/>
    </source>
</evidence>
<evidence type="ECO:0000256" key="5">
    <source>
        <dbReference type="ARBA" id="ARBA00021008"/>
    </source>
</evidence>
<evidence type="ECO:0000256" key="10">
    <source>
        <dbReference type="ARBA" id="ARBA00022967"/>
    </source>
</evidence>
<keyword evidence="9 18" id="KW-0999">Mitochondrion inner membrane</keyword>
<organism evidence="20">
    <name type="scientific">Megaris sp</name>
    <dbReference type="NCBI Taxonomy" id="2931300"/>
    <lineage>
        <taxon>Eukaryota</taxon>
        <taxon>Metazoa</taxon>
        <taxon>Ecdysozoa</taxon>
        <taxon>Arthropoda</taxon>
        <taxon>Hexapoda</taxon>
        <taxon>Insecta</taxon>
        <taxon>Pterygota</taxon>
        <taxon>Neoptera</taxon>
        <taxon>Paraneoptera</taxon>
        <taxon>Hemiptera</taxon>
        <taxon>Heteroptera</taxon>
        <taxon>Panheteroptera</taxon>
        <taxon>Pentatomomorpha</taxon>
        <taxon>Pentatomoidea</taxon>
        <taxon>Megarididae</taxon>
        <taxon>Megaris</taxon>
    </lineage>
</organism>
<evidence type="ECO:0000256" key="7">
    <source>
        <dbReference type="ARBA" id="ARBA00022660"/>
    </source>
</evidence>
<evidence type="ECO:0000256" key="15">
    <source>
        <dbReference type="ARBA" id="ARBA00023128"/>
    </source>
</evidence>
<geneLocation type="mitochondrion" evidence="20"/>
<evidence type="ECO:0000256" key="1">
    <source>
        <dbReference type="ARBA" id="ARBA00003257"/>
    </source>
</evidence>
<dbReference type="GO" id="GO:0005743">
    <property type="term" value="C:mitochondrial inner membrane"/>
    <property type="evidence" value="ECO:0007669"/>
    <property type="project" value="UniProtKB-SubCell"/>
</dbReference>
<feature type="domain" description="NADH:quinone oxidoreductase/Mrp antiporter transmembrane" evidence="19">
    <location>
        <begin position="12"/>
        <end position="262"/>
    </location>
</feature>
<evidence type="ECO:0000259" key="19">
    <source>
        <dbReference type="Pfam" id="PF00361"/>
    </source>
</evidence>
<evidence type="ECO:0000256" key="12">
    <source>
        <dbReference type="ARBA" id="ARBA00022989"/>
    </source>
</evidence>
<feature type="transmembrane region" description="Helical" evidence="18">
    <location>
        <begin position="42"/>
        <end position="62"/>
    </location>
</feature>
<accession>A0A8T9ZW32</accession>
<sequence>MLIMSTMITLSSNNLMSMWMGMEINSMMFLPILSNKMNNDSMLIYFLIQSISSVIFLTTMLLNKMMLPSTLLINMMTLSLMMKLGTVPFHKWIIMIMSKMSWLNCNILMTWQKLIPLSILHNITNNYFMMLLIIIMSITLGALGGILQTTFRKIMAYSSINHLGWMLSTISTQLWNNYFILYSITTTLSCYLFHKLNLLSINQMNINKNENITNMVIFINMMSMGGLPPLLGFLPKLIVFNWMYLSMNLMLITIMMFMSLLTLLYYMYMSLLLMLTKTINLKWNKYFYKNTWSMMLLMMNISLPLMLLYN</sequence>
<keyword evidence="14 18" id="KW-0830">Ubiquinone</keyword>
<comment type="function">
    <text evidence="18">Core subunit of the mitochondrial membrane respiratory chain NADH dehydrogenase (Complex I) which catalyzes electron transfer from NADH through the respiratory chain, using ubiquinone as an electron acceptor. Essential for the catalytic activity and assembly of complex I.</text>
</comment>
<feature type="transmembrane region" description="Helical" evidence="18">
    <location>
        <begin position="250"/>
        <end position="275"/>
    </location>
</feature>
<comment type="catalytic activity">
    <reaction evidence="17 18">
        <text>a ubiquinone + NADH + 5 H(+)(in) = a ubiquinol + NAD(+) + 4 H(+)(out)</text>
        <dbReference type="Rhea" id="RHEA:29091"/>
        <dbReference type="Rhea" id="RHEA-COMP:9565"/>
        <dbReference type="Rhea" id="RHEA-COMP:9566"/>
        <dbReference type="ChEBI" id="CHEBI:15378"/>
        <dbReference type="ChEBI" id="CHEBI:16389"/>
        <dbReference type="ChEBI" id="CHEBI:17976"/>
        <dbReference type="ChEBI" id="CHEBI:57540"/>
        <dbReference type="ChEBI" id="CHEBI:57945"/>
        <dbReference type="EC" id="7.1.1.2"/>
    </reaction>
</comment>
<dbReference type="InterPro" id="IPR050175">
    <property type="entry name" value="Complex_I_Subunit_2"/>
</dbReference>
<dbReference type="EMBL" id="MW619639">
    <property type="protein sequence ID" value="UPL65208.1"/>
    <property type="molecule type" value="Genomic_DNA"/>
</dbReference>
<dbReference type="PANTHER" id="PTHR46552">
    <property type="entry name" value="NADH-UBIQUINONE OXIDOREDUCTASE CHAIN 2"/>
    <property type="match status" value="1"/>
</dbReference>
<dbReference type="InterPro" id="IPR001750">
    <property type="entry name" value="ND/Mrp_TM"/>
</dbReference>
<dbReference type="Pfam" id="PF00361">
    <property type="entry name" value="Proton_antipo_M"/>
    <property type="match status" value="1"/>
</dbReference>
<dbReference type="PRINTS" id="PR01436">
    <property type="entry name" value="NADHDHGNASE2"/>
</dbReference>
<evidence type="ECO:0000256" key="4">
    <source>
        <dbReference type="ARBA" id="ARBA00012944"/>
    </source>
</evidence>
<dbReference type="AlphaFoldDB" id="A0A8T9ZW32"/>
<keyword evidence="10 18" id="KW-1278">Translocase</keyword>
<feature type="transmembrane region" description="Helical" evidence="18">
    <location>
        <begin position="287"/>
        <end position="309"/>
    </location>
</feature>
<keyword evidence="15 18" id="KW-0496">Mitochondrion</keyword>
<keyword evidence="6" id="KW-0813">Transport</keyword>
<protein>
    <recommendedName>
        <fullName evidence="5 18">NADH-ubiquinone oxidoreductase chain 2</fullName>
        <ecNumber evidence="4 18">7.1.1.2</ecNumber>
    </recommendedName>
</protein>
<feature type="transmembrane region" description="Helical" evidence="18">
    <location>
        <begin position="127"/>
        <end position="147"/>
    </location>
</feature>
<comment type="subcellular location">
    <subcellularLocation>
        <location evidence="2 18">Mitochondrion inner membrane</location>
        <topology evidence="2 18">Multi-pass membrane protein</topology>
    </subcellularLocation>
</comment>
<keyword evidence="7 18" id="KW-0679">Respiratory chain</keyword>
<keyword evidence="11 18" id="KW-0249">Electron transport</keyword>
<evidence type="ECO:0000256" key="2">
    <source>
        <dbReference type="ARBA" id="ARBA00004448"/>
    </source>
</evidence>
<evidence type="ECO:0000256" key="13">
    <source>
        <dbReference type="ARBA" id="ARBA00023027"/>
    </source>
</evidence>
<keyword evidence="12 18" id="KW-1133">Transmembrane helix</keyword>
<dbReference type="GO" id="GO:0006120">
    <property type="term" value="P:mitochondrial electron transport, NADH to ubiquinone"/>
    <property type="evidence" value="ECO:0007669"/>
    <property type="project" value="InterPro"/>
</dbReference>
<feature type="transmembrane region" description="Helical" evidence="18">
    <location>
        <begin position="15"/>
        <end position="33"/>
    </location>
</feature>
<comment type="function">
    <text evidence="1">Core subunit of the mitochondrial membrane respiratory chain NADH dehydrogenase (Complex I) that is believed to belong to the minimal assembly required for catalysis. Complex I functions in the transfer of electrons from NADH to the respiratory chain. The immediate electron acceptor for the enzyme is believed to be ubiquinone.</text>
</comment>
<feature type="transmembrane region" description="Helical" evidence="18">
    <location>
        <begin position="215"/>
        <end position="238"/>
    </location>
</feature>
<feature type="transmembrane region" description="Helical" evidence="18">
    <location>
        <begin position="178"/>
        <end position="194"/>
    </location>
</feature>
<evidence type="ECO:0000313" key="20">
    <source>
        <dbReference type="EMBL" id="UPL65208.1"/>
    </source>
</evidence>
<comment type="similarity">
    <text evidence="3 18">Belongs to the complex I subunit 2 family.</text>
</comment>
<evidence type="ECO:0000256" key="9">
    <source>
        <dbReference type="ARBA" id="ARBA00022792"/>
    </source>
</evidence>
<feature type="transmembrane region" description="Helical" evidence="18">
    <location>
        <begin position="68"/>
        <end position="89"/>
    </location>
</feature>
<evidence type="ECO:0000256" key="11">
    <source>
        <dbReference type="ARBA" id="ARBA00022982"/>
    </source>
</evidence>
<evidence type="ECO:0000256" key="3">
    <source>
        <dbReference type="ARBA" id="ARBA00007012"/>
    </source>
</evidence>
<keyword evidence="16 18" id="KW-0472">Membrane</keyword>
<evidence type="ECO:0000256" key="14">
    <source>
        <dbReference type="ARBA" id="ARBA00023075"/>
    </source>
</evidence>
<name>A0A8T9ZW32_9HEMI</name>
<keyword evidence="13 18" id="KW-0520">NAD</keyword>
<keyword evidence="8 18" id="KW-0812">Transmembrane</keyword>
<evidence type="ECO:0000256" key="8">
    <source>
        <dbReference type="ARBA" id="ARBA00022692"/>
    </source>
</evidence>
<proteinExistence type="inferred from homology"/>
<reference evidence="20" key="1">
    <citation type="journal article" date="2022" name="Cladistics">
        <title>Diversification of the phytophagous lineages of true bugs (Insecta: Hemiptera: Heteroptera) shortly after that of the flowering plants.</title>
        <authorList>
            <person name="Ye F."/>
            <person name="Kment P."/>
            <person name="Redei D."/>
            <person name="Luo J.Y."/>
            <person name="Wang Y.H."/>
            <person name="Kuechler S.M."/>
            <person name="Zhang W.W."/>
            <person name="Chen P.P."/>
            <person name="Wu H.Y."/>
            <person name="Wu Y.Z."/>
            <person name="Sun X.Y."/>
            <person name="Ding L."/>
            <person name="Wang Y.R."/>
            <person name="Xie Q."/>
        </authorList>
    </citation>
    <scope>NUCLEOTIDE SEQUENCE</scope>
</reference>
<dbReference type="GO" id="GO:0008137">
    <property type="term" value="F:NADH dehydrogenase (ubiquinone) activity"/>
    <property type="evidence" value="ECO:0007669"/>
    <property type="project" value="UniProtKB-EC"/>
</dbReference>
<dbReference type="PANTHER" id="PTHR46552:SF1">
    <property type="entry name" value="NADH-UBIQUINONE OXIDOREDUCTASE CHAIN 2"/>
    <property type="match status" value="1"/>
</dbReference>
<evidence type="ECO:0000256" key="16">
    <source>
        <dbReference type="ARBA" id="ARBA00023136"/>
    </source>
</evidence>
<evidence type="ECO:0000256" key="18">
    <source>
        <dbReference type="RuleBase" id="RU003403"/>
    </source>
</evidence>
<dbReference type="EC" id="7.1.1.2" evidence="4 18"/>
<dbReference type="InterPro" id="IPR003917">
    <property type="entry name" value="NADH_UbQ_OxRdtase_chain2"/>
</dbReference>
<evidence type="ECO:0000256" key="6">
    <source>
        <dbReference type="ARBA" id="ARBA00022448"/>
    </source>
</evidence>